<dbReference type="AlphaFoldDB" id="A0A6C0FAF6"/>
<name>A0A6C0FAF6_9ZZZZ</name>
<sequence length="111" mass="12717">MTESRYQRKLFHYKTGEPLTPHPDIMSGDLSWEMLPDNTAVTCQLITNDGKNMKKNGELGNEIIEARIMDQRCFKTDILYAVEYIKFGFKTVGTTRASLINSPLPNDFKPE</sequence>
<accession>A0A6C0FAF6</accession>
<protein>
    <submittedName>
        <fullName evidence="1">Uncharacterized protein</fullName>
    </submittedName>
</protein>
<proteinExistence type="predicted"/>
<dbReference type="EMBL" id="MN738798">
    <property type="protein sequence ID" value="QHT37539.1"/>
    <property type="molecule type" value="Genomic_DNA"/>
</dbReference>
<evidence type="ECO:0000313" key="1">
    <source>
        <dbReference type="EMBL" id="QHT37539.1"/>
    </source>
</evidence>
<organism evidence="1">
    <name type="scientific">viral metagenome</name>
    <dbReference type="NCBI Taxonomy" id="1070528"/>
    <lineage>
        <taxon>unclassified sequences</taxon>
        <taxon>metagenomes</taxon>
        <taxon>organismal metagenomes</taxon>
    </lineage>
</organism>
<reference evidence="1" key="1">
    <citation type="journal article" date="2020" name="Nature">
        <title>Giant virus diversity and host interactions through global metagenomics.</title>
        <authorList>
            <person name="Schulz F."/>
            <person name="Roux S."/>
            <person name="Paez-Espino D."/>
            <person name="Jungbluth S."/>
            <person name="Walsh D.A."/>
            <person name="Denef V.J."/>
            <person name="McMahon K.D."/>
            <person name="Konstantinidis K.T."/>
            <person name="Eloe-Fadrosh E.A."/>
            <person name="Kyrpides N.C."/>
            <person name="Woyke T."/>
        </authorList>
    </citation>
    <scope>NUCLEOTIDE SEQUENCE</scope>
    <source>
        <strain evidence="1">GVMAG-S-ERX555997-44</strain>
    </source>
</reference>